<protein>
    <recommendedName>
        <fullName evidence="3">Glycosyltransferase</fullName>
    </recommendedName>
</protein>
<name>A0A9X5B4B0_9GAMM</name>
<dbReference type="OrthoDB" id="8350085at2"/>
<dbReference type="CDD" id="cd00761">
    <property type="entry name" value="Glyco_tranf_GTA_type"/>
    <property type="match status" value="1"/>
</dbReference>
<dbReference type="EMBL" id="WMEX01000002">
    <property type="protein sequence ID" value="MYL26185.1"/>
    <property type="molecule type" value="Genomic_DNA"/>
</dbReference>
<evidence type="ECO:0000313" key="1">
    <source>
        <dbReference type="EMBL" id="MYL26185.1"/>
    </source>
</evidence>
<keyword evidence="2" id="KW-1185">Reference proteome</keyword>
<dbReference type="AlphaFoldDB" id="A0A9X5B4B0"/>
<dbReference type="InterPro" id="IPR029044">
    <property type="entry name" value="Nucleotide-diphossugar_trans"/>
</dbReference>
<evidence type="ECO:0008006" key="3">
    <source>
        <dbReference type="Google" id="ProtNLM"/>
    </source>
</evidence>
<evidence type="ECO:0000313" key="2">
    <source>
        <dbReference type="Proteomes" id="UP000460751"/>
    </source>
</evidence>
<gene>
    <name evidence="1" type="ORF">GLW01_05190</name>
</gene>
<dbReference type="RefSeq" id="WP_160898373.1">
    <property type="nucleotide sequence ID" value="NZ_WMEX01000002.1"/>
</dbReference>
<accession>A0A9X5B4B0</accession>
<dbReference type="Gene3D" id="3.90.550.10">
    <property type="entry name" value="Spore Coat Polysaccharide Biosynthesis Protein SpsA, Chain A"/>
    <property type="match status" value="1"/>
</dbReference>
<sequence length="300" mass="35058">MYFCIFSFNRGRFLENCVESIEHCVQDPVILIFDDESNDPETVSILDALSKHYQVIQPEKTEALAYKCGGLYNNMQSSLSYIPEGELVYFVQDDTQLVRKLNEQDINDIECFFNEHPDAAFLHHAFVRQKNRSYNQKTMEYHQDSHAYIRNDSNRSSGIYFSALSIAHVDRLKAANWVFKPTEKENELQARTKFSKMGIMRDPFVMWLPSVPCYRGKVKTLALTLAEKKQNCGFYPFEILSDEKNRAFKVRHAKILPTAEDFLTVSNATLKKPWITHPLQSQPLLKWLNKLEINLRKWSR</sequence>
<dbReference type="Proteomes" id="UP000460751">
    <property type="component" value="Unassembled WGS sequence"/>
</dbReference>
<organism evidence="1 2">
    <name type="scientific">Vreelandella halophila</name>
    <dbReference type="NCBI Taxonomy" id="86177"/>
    <lineage>
        <taxon>Bacteria</taxon>
        <taxon>Pseudomonadati</taxon>
        <taxon>Pseudomonadota</taxon>
        <taxon>Gammaproteobacteria</taxon>
        <taxon>Oceanospirillales</taxon>
        <taxon>Halomonadaceae</taxon>
        <taxon>Vreelandella</taxon>
    </lineage>
</organism>
<reference evidence="1 2" key="1">
    <citation type="submission" date="2019-11" db="EMBL/GenBank/DDBJ databases">
        <title>Genome sequences of 17 halophilic strains isolated from different environments.</title>
        <authorList>
            <person name="Furrow R.E."/>
        </authorList>
    </citation>
    <scope>NUCLEOTIDE SEQUENCE [LARGE SCALE GENOMIC DNA]</scope>
    <source>
        <strain evidence="1 2">22507_15_FS</strain>
    </source>
</reference>
<comment type="caution">
    <text evidence="1">The sequence shown here is derived from an EMBL/GenBank/DDBJ whole genome shotgun (WGS) entry which is preliminary data.</text>
</comment>
<dbReference type="SUPFAM" id="SSF53448">
    <property type="entry name" value="Nucleotide-diphospho-sugar transferases"/>
    <property type="match status" value="1"/>
</dbReference>
<proteinExistence type="predicted"/>